<dbReference type="Pfam" id="PF00923">
    <property type="entry name" value="TAL_FSA"/>
    <property type="match status" value="1"/>
</dbReference>
<dbReference type="SUPFAM" id="SSF51569">
    <property type="entry name" value="Aldolase"/>
    <property type="match status" value="1"/>
</dbReference>
<dbReference type="InterPro" id="IPR022999">
    <property type="entry name" value="Transaldolase_3B"/>
</dbReference>
<organism evidence="10 11">
    <name type="scientific">Anaeromicrobium sediminis</name>
    <dbReference type="NCBI Taxonomy" id="1478221"/>
    <lineage>
        <taxon>Bacteria</taxon>
        <taxon>Bacillati</taxon>
        <taxon>Bacillota</taxon>
        <taxon>Clostridia</taxon>
        <taxon>Peptostreptococcales</taxon>
        <taxon>Thermotaleaceae</taxon>
        <taxon>Anaeromicrobium</taxon>
    </lineage>
</organism>
<reference evidence="10 11" key="1">
    <citation type="submission" date="2017-06" db="EMBL/GenBank/DDBJ databases">
        <title>Draft genome sequence of anaerobic fermentative bacterium Anaeromicrobium sediminis DY2726D isolated from West Pacific Ocean sediments.</title>
        <authorList>
            <person name="Zeng X."/>
        </authorList>
    </citation>
    <scope>NUCLEOTIDE SEQUENCE [LARGE SCALE GENOMIC DNA]</scope>
    <source>
        <strain evidence="10 11">DY2726D</strain>
    </source>
</reference>
<proteinExistence type="inferred from homology"/>
<comment type="function">
    <text evidence="9">Transaldolase is important for the balance of metabolites in the pentose-phosphate pathway.</text>
</comment>
<dbReference type="Gene3D" id="3.20.20.70">
    <property type="entry name" value="Aldolase class I"/>
    <property type="match status" value="1"/>
</dbReference>
<dbReference type="PROSITE" id="PS00958">
    <property type="entry name" value="TRANSALDOLASE_2"/>
    <property type="match status" value="1"/>
</dbReference>
<dbReference type="Proteomes" id="UP000216024">
    <property type="component" value="Unassembled WGS sequence"/>
</dbReference>
<dbReference type="InterPro" id="IPR013785">
    <property type="entry name" value="Aldolase_TIM"/>
</dbReference>
<evidence type="ECO:0000256" key="9">
    <source>
        <dbReference type="HAMAP-Rule" id="MF_00494"/>
    </source>
</evidence>
<dbReference type="EC" id="2.2.1.2" evidence="9"/>
<dbReference type="GO" id="GO:0005737">
    <property type="term" value="C:cytoplasm"/>
    <property type="evidence" value="ECO:0007669"/>
    <property type="project" value="UniProtKB-SubCell"/>
</dbReference>
<evidence type="ECO:0000256" key="8">
    <source>
        <dbReference type="ARBA" id="ARBA00048810"/>
    </source>
</evidence>
<evidence type="ECO:0000256" key="3">
    <source>
        <dbReference type="ARBA" id="ARBA00005740"/>
    </source>
</evidence>
<evidence type="ECO:0000313" key="11">
    <source>
        <dbReference type="Proteomes" id="UP000216024"/>
    </source>
</evidence>
<dbReference type="RefSeq" id="WP_095134763.1">
    <property type="nucleotide sequence ID" value="NZ_NIBG01000017.1"/>
</dbReference>
<comment type="catalytic activity">
    <reaction evidence="8 9">
        <text>D-sedoheptulose 7-phosphate + D-glyceraldehyde 3-phosphate = D-erythrose 4-phosphate + beta-D-fructose 6-phosphate</text>
        <dbReference type="Rhea" id="RHEA:17053"/>
        <dbReference type="ChEBI" id="CHEBI:16897"/>
        <dbReference type="ChEBI" id="CHEBI:57483"/>
        <dbReference type="ChEBI" id="CHEBI:57634"/>
        <dbReference type="ChEBI" id="CHEBI:59776"/>
        <dbReference type="EC" id="2.2.1.2"/>
    </reaction>
</comment>
<dbReference type="PROSITE" id="PS01054">
    <property type="entry name" value="TRANSALDOLASE_1"/>
    <property type="match status" value="1"/>
</dbReference>
<dbReference type="PANTHER" id="PTHR10683:SF36">
    <property type="entry name" value="TRANSALDOLASE"/>
    <property type="match status" value="1"/>
</dbReference>
<comment type="similarity">
    <text evidence="3 9">Belongs to the transaldolase family. Type 3B subfamily.</text>
</comment>
<gene>
    <name evidence="10" type="primary">fsa</name>
    <name evidence="9" type="synonym">tal</name>
    <name evidence="10" type="ORF">CCE28_16120</name>
</gene>
<protein>
    <recommendedName>
        <fullName evidence="9">Probable transaldolase</fullName>
        <ecNumber evidence="9">2.2.1.2</ecNumber>
    </recommendedName>
</protein>
<keyword evidence="11" id="KW-1185">Reference proteome</keyword>
<dbReference type="NCBIfam" id="TIGR00875">
    <property type="entry name" value="fsa_talC_mipB"/>
    <property type="match status" value="1"/>
</dbReference>
<dbReference type="InterPro" id="IPR004731">
    <property type="entry name" value="Transaldolase_3B/F6P_aldolase"/>
</dbReference>
<keyword evidence="6 9" id="KW-0570">Pentose shunt</keyword>
<evidence type="ECO:0000313" key="10">
    <source>
        <dbReference type="EMBL" id="PAB58319.1"/>
    </source>
</evidence>
<comment type="pathway">
    <text evidence="2 9">Carbohydrate degradation; pentose phosphate pathway; D-glyceraldehyde 3-phosphate and beta-D-fructose 6-phosphate from D-ribose 5-phosphate and D-xylulose 5-phosphate (non-oxidative stage): step 2/3.</text>
</comment>
<feature type="active site" description="Schiff-base intermediate with substrate" evidence="9">
    <location>
        <position position="83"/>
    </location>
</feature>
<dbReference type="GO" id="GO:0006098">
    <property type="term" value="P:pentose-phosphate shunt"/>
    <property type="evidence" value="ECO:0007669"/>
    <property type="project" value="UniProtKB-UniRule"/>
</dbReference>
<evidence type="ECO:0000256" key="2">
    <source>
        <dbReference type="ARBA" id="ARBA00004857"/>
    </source>
</evidence>
<keyword evidence="4 9" id="KW-0963">Cytoplasm</keyword>
<evidence type="ECO:0000256" key="7">
    <source>
        <dbReference type="ARBA" id="ARBA00023270"/>
    </source>
</evidence>
<dbReference type="InterPro" id="IPR001585">
    <property type="entry name" value="TAL/FSA"/>
</dbReference>
<dbReference type="InterPro" id="IPR018225">
    <property type="entry name" value="Transaldolase_AS"/>
</dbReference>
<comment type="subcellular location">
    <subcellularLocation>
        <location evidence="1 9">Cytoplasm</location>
    </subcellularLocation>
</comment>
<keyword evidence="5 9" id="KW-0808">Transferase</keyword>
<dbReference type="UniPathway" id="UPA00115">
    <property type="reaction ID" value="UER00414"/>
</dbReference>
<name>A0A267MFH3_9FIRM</name>
<dbReference type="OrthoDB" id="9807051at2"/>
<accession>A0A267MFH3</accession>
<dbReference type="PANTHER" id="PTHR10683">
    <property type="entry name" value="TRANSALDOLASE"/>
    <property type="match status" value="1"/>
</dbReference>
<dbReference type="AlphaFoldDB" id="A0A267MFH3"/>
<evidence type="ECO:0000256" key="1">
    <source>
        <dbReference type="ARBA" id="ARBA00004496"/>
    </source>
</evidence>
<evidence type="ECO:0000256" key="6">
    <source>
        <dbReference type="ARBA" id="ARBA00023126"/>
    </source>
</evidence>
<dbReference type="EMBL" id="NIBG01000017">
    <property type="protein sequence ID" value="PAB58319.1"/>
    <property type="molecule type" value="Genomic_DNA"/>
</dbReference>
<comment type="caution">
    <text evidence="10">The sequence shown here is derived from an EMBL/GenBank/DDBJ whole genome shotgun (WGS) entry which is preliminary data.</text>
</comment>
<keyword evidence="7 9" id="KW-0704">Schiff base</keyword>
<dbReference type="GO" id="GO:0016832">
    <property type="term" value="F:aldehyde-lyase activity"/>
    <property type="evidence" value="ECO:0007669"/>
    <property type="project" value="InterPro"/>
</dbReference>
<evidence type="ECO:0000256" key="5">
    <source>
        <dbReference type="ARBA" id="ARBA00022679"/>
    </source>
</evidence>
<dbReference type="GO" id="GO:0004801">
    <property type="term" value="F:transaldolase activity"/>
    <property type="evidence" value="ECO:0007669"/>
    <property type="project" value="UniProtKB-UniRule"/>
</dbReference>
<dbReference type="GO" id="GO:0005975">
    <property type="term" value="P:carbohydrate metabolic process"/>
    <property type="evidence" value="ECO:0007669"/>
    <property type="project" value="InterPro"/>
</dbReference>
<dbReference type="InterPro" id="IPR033919">
    <property type="entry name" value="TSA/FSA_arc/bac"/>
</dbReference>
<dbReference type="HAMAP" id="MF_00494">
    <property type="entry name" value="Transaldolase_3b"/>
    <property type="match status" value="1"/>
</dbReference>
<evidence type="ECO:0000256" key="4">
    <source>
        <dbReference type="ARBA" id="ARBA00022490"/>
    </source>
</evidence>
<dbReference type="CDD" id="cd00956">
    <property type="entry name" value="Transaldolase_FSA"/>
    <property type="match status" value="1"/>
</dbReference>
<dbReference type="FunFam" id="3.20.20.70:FF:000018">
    <property type="entry name" value="Probable transaldolase"/>
    <property type="match status" value="1"/>
</dbReference>
<sequence length="212" mass="22999">MKLFIDTANIEEIKEVASWGVICGVTTNPSLIAKEGRSLSDVVEEIVSIVDGPISAEVMGDMSEQMVEEAEVLAKIHKNIVIKIPMTKEGLKAVSILSKKGINTNVTLVFSANQALLAAKAGATYVSPFVGRMDDLGNSGLNIIEEIVEIFDMHGINTEIIAASIRHTMHVTDCAMRGAHISTVPYNVLEKMLHHPMTDKGIERFKKDAGVK</sequence>